<feature type="compositionally biased region" description="Basic and acidic residues" evidence="1">
    <location>
        <begin position="57"/>
        <end position="70"/>
    </location>
</feature>
<evidence type="ECO:0000256" key="1">
    <source>
        <dbReference type="SAM" id="MobiDB-lite"/>
    </source>
</evidence>
<dbReference type="Proteomes" id="UP001438707">
    <property type="component" value="Unassembled WGS sequence"/>
</dbReference>
<evidence type="ECO:0000313" key="3">
    <source>
        <dbReference type="EMBL" id="KAK9832460.1"/>
    </source>
</evidence>
<keyword evidence="2" id="KW-1133">Transmembrane helix</keyword>
<name>A0AAW1RG75_9CHLO</name>
<reference evidence="3 4" key="1">
    <citation type="journal article" date="2024" name="Nat. Commun.">
        <title>Phylogenomics reveals the evolutionary origins of lichenization in chlorophyte algae.</title>
        <authorList>
            <person name="Puginier C."/>
            <person name="Libourel C."/>
            <person name="Otte J."/>
            <person name="Skaloud P."/>
            <person name="Haon M."/>
            <person name="Grisel S."/>
            <person name="Petersen M."/>
            <person name="Berrin J.G."/>
            <person name="Delaux P.M."/>
            <person name="Dal Grande F."/>
            <person name="Keller J."/>
        </authorList>
    </citation>
    <scope>NUCLEOTIDE SEQUENCE [LARGE SCALE GENOMIC DNA]</scope>
    <source>
        <strain evidence="3 4">SAG 2145</strain>
    </source>
</reference>
<sequence>MAAQACTALSGSSQIQRTGALQFRSLPCLARTPRRSCLKAQAQQQEGQDTQPAKPQKPKDNMSPEMKKRLKEEYIGFGGSPDKPLPTNYFLVISGLILVLALLTKLTGAI</sequence>
<accession>A0AAW1RG75</accession>
<evidence type="ECO:0000256" key="2">
    <source>
        <dbReference type="SAM" id="Phobius"/>
    </source>
</evidence>
<comment type="caution">
    <text evidence="3">The sequence shown here is derived from an EMBL/GenBank/DDBJ whole genome shotgun (WGS) entry which is preliminary data.</text>
</comment>
<proteinExistence type="predicted"/>
<keyword evidence="2" id="KW-0812">Transmembrane</keyword>
<keyword evidence="4" id="KW-1185">Reference proteome</keyword>
<feature type="region of interest" description="Disordered" evidence="1">
    <location>
        <begin position="37"/>
        <end position="70"/>
    </location>
</feature>
<keyword evidence="2" id="KW-0472">Membrane</keyword>
<feature type="compositionally biased region" description="Low complexity" evidence="1">
    <location>
        <begin position="40"/>
        <end position="53"/>
    </location>
</feature>
<gene>
    <name evidence="3" type="ORF">WJX74_010800</name>
</gene>
<feature type="transmembrane region" description="Helical" evidence="2">
    <location>
        <begin position="89"/>
        <end position="108"/>
    </location>
</feature>
<organism evidence="3 4">
    <name type="scientific">Apatococcus lobatus</name>
    <dbReference type="NCBI Taxonomy" id="904363"/>
    <lineage>
        <taxon>Eukaryota</taxon>
        <taxon>Viridiplantae</taxon>
        <taxon>Chlorophyta</taxon>
        <taxon>core chlorophytes</taxon>
        <taxon>Trebouxiophyceae</taxon>
        <taxon>Chlorellales</taxon>
        <taxon>Chlorellaceae</taxon>
        <taxon>Apatococcus</taxon>
    </lineage>
</organism>
<dbReference type="EMBL" id="JALJOS010000012">
    <property type="protein sequence ID" value="KAK9832460.1"/>
    <property type="molecule type" value="Genomic_DNA"/>
</dbReference>
<dbReference type="AlphaFoldDB" id="A0AAW1RG75"/>
<protein>
    <submittedName>
        <fullName evidence="3">Uncharacterized protein</fullName>
    </submittedName>
</protein>
<evidence type="ECO:0000313" key="4">
    <source>
        <dbReference type="Proteomes" id="UP001438707"/>
    </source>
</evidence>